<dbReference type="RefSeq" id="WP_209512882.1">
    <property type="nucleotide sequence ID" value="NZ_JAGGKS010000010.1"/>
</dbReference>
<accession>A0ABS4GHL6</accession>
<proteinExistence type="predicted"/>
<dbReference type="EMBL" id="JAGGKS010000010">
    <property type="protein sequence ID" value="MBP1927169.1"/>
    <property type="molecule type" value="Genomic_DNA"/>
</dbReference>
<keyword evidence="2" id="KW-1185">Reference proteome</keyword>
<comment type="caution">
    <text evidence="1">The sequence shown here is derived from an EMBL/GenBank/DDBJ whole genome shotgun (WGS) entry which is preliminary data.</text>
</comment>
<protein>
    <recommendedName>
        <fullName evidence="3">SIR2-like domain-containing protein</fullName>
    </recommendedName>
</protein>
<sequence length="507" mass="59018">MDSLDLIEKISDLCSKNRIIPFLGAGCSKQMLNCDWDSLMNEIATQYNISDIGNMKIAQRFIDAYGKDEFCKILNSKLSSDNFDDDKGYIYLAIISMGIGTIYTTNQDNIMEKCCEKHGFEYKSIITIEDLISAKIGEGLYIKYHGDYSVPESVIFGEDEYLDRIDDKDNFIDTKLKADVLGRSLLFIGYSFRDINLKLFFRRLKNVFGKIPTSYMIAWELNDDLQKECEKYNIQIVNPQGIYPDDDVPTAYYKILNQFNDLVFKKKTRLSIDDFFNHKRSRKVVSMHEINSLNRLLGTVDCEQYIHKFRTIMDRSLIPDDFEIDVVKLFIRLANSITEDTAFSLDGLMFNLQLKNQFNVFITMVYFYVANNLKEKANVDFFSYSSIGLPSYPQELTILAISVAFDVLTKHDIPISDYYRGEISIVTDRSINVNTLPTNVKSYITRQFETVWKQKYTTYENPVKRQLRLQSDLANPKHNGDLVFEMYNIAYDRDKNPYYYIMFAPNI</sequence>
<evidence type="ECO:0000313" key="2">
    <source>
        <dbReference type="Proteomes" id="UP001519342"/>
    </source>
</evidence>
<organism evidence="1 2">
    <name type="scientific">Sedimentibacter acidaminivorans</name>
    <dbReference type="NCBI Taxonomy" id="913099"/>
    <lineage>
        <taxon>Bacteria</taxon>
        <taxon>Bacillati</taxon>
        <taxon>Bacillota</taxon>
        <taxon>Tissierellia</taxon>
        <taxon>Sedimentibacter</taxon>
    </lineage>
</organism>
<evidence type="ECO:0008006" key="3">
    <source>
        <dbReference type="Google" id="ProtNLM"/>
    </source>
</evidence>
<dbReference type="Proteomes" id="UP001519342">
    <property type="component" value="Unassembled WGS sequence"/>
</dbReference>
<dbReference type="Pfam" id="PF13289">
    <property type="entry name" value="SIR2_2"/>
    <property type="match status" value="1"/>
</dbReference>
<reference evidence="1 2" key="1">
    <citation type="submission" date="2021-03" db="EMBL/GenBank/DDBJ databases">
        <title>Genomic Encyclopedia of Type Strains, Phase IV (KMG-IV): sequencing the most valuable type-strain genomes for metagenomic binning, comparative biology and taxonomic classification.</title>
        <authorList>
            <person name="Goeker M."/>
        </authorList>
    </citation>
    <scope>NUCLEOTIDE SEQUENCE [LARGE SCALE GENOMIC DNA]</scope>
    <source>
        <strain evidence="1 2">DSM 24004</strain>
    </source>
</reference>
<evidence type="ECO:0000313" key="1">
    <source>
        <dbReference type="EMBL" id="MBP1927169.1"/>
    </source>
</evidence>
<name>A0ABS4GHL6_9FIRM</name>
<gene>
    <name evidence="1" type="ORF">J2Z76_003042</name>
</gene>